<dbReference type="InterPro" id="IPR016035">
    <property type="entry name" value="Acyl_Trfase/lysoPLipase"/>
</dbReference>
<dbReference type="GO" id="GO:0016787">
    <property type="term" value="F:hydrolase activity"/>
    <property type="evidence" value="ECO:0007669"/>
    <property type="project" value="UniProtKB-UniRule"/>
</dbReference>
<evidence type="ECO:0000256" key="4">
    <source>
        <dbReference type="PROSITE-ProRule" id="PRU01161"/>
    </source>
</evidence>
<evidence type="ECO:0000313" key="7">
    <source>
        <dbReference type="Proteomes" id="UP000502608"/>
    </source>
</evidence>
<dbReference type="PANTHER" id="PTHR14226">
    <property type="entry name" value="NEUROPATHY TARGET ESTERASE/SWISS CHEESE D.MELANOGASTER"/>
    <property type="match status" value="1"/>
</dbReference>
<dbReference type="RefSeq" id="WP_167674984.1">
    <property type="nucleotide sequence ID" value="NZ_CP050313.1"/>
</dbReference>
<evidence type="ECO:0000313" key="6">
    <source>
        <dbReference type="EMBL" id="QIR13344.1"/>
    </source>
</evidence>
<dbReference type="PROSITE" id="PS51635">
    <property type="entry name" value="PNPLA"/>
    <property type="match status" value="1"/>
</dbReference>
<feature type="short sequence motif" description="DGA/G" evidence="4">
    <location>
        <begin position="235"/>
        <end position="237"/>
    </location>
</feature>
<dbReference type="CDD" id="cd07205">
    <property type="entry name" value="Pat_PNPLA6_PNPLA7_NTE1_like"/>
    <property type="match status" value="1"/>
</dbReference>
<evidence type="ECO:0000256" key="2">
    <source>
        <dbReference type="ARBA" id="ARBA00022963"/>
    </source>
</evidence>
<dbReference type="Pfam" id="PF07244">
    <property type="entry name" value="POTRA"/>
    <property type="match status" value="1"/>
</dbReference>
<dbReference type="Pfam" id="PF01734">
    <property type="entry name" value="Patatin"/>
    <property type="match status" value="1"/>
</dbReference>
<dbReference type="SUPFAM" id="SSF52151">
    <property type="entry name" value="FabD/lysophospholipase-like"/>
    <property type="match status" value="1"/>
</dbReference>
<keyword evidence="7" id="KW-1185">Reference proteome</keyword>
<dbReference type="GO" id="GO:0019867">
    <property type="term" value="C:outer membrane"/>
    <property type="evidence" value="ECO:0007669"/>
    <property type="project" value="InterPro"/>
</dbReference>
<feature type="active site" description="Nucleophile" evidence="4">
    <location>
        <position position="89"/>
    </location>
</feature>
<evidence type="ECO:0000256" key="1">
    <source>
        <dbReference type="ARBA" id="ARBA00022801"/>
    </source>
</evidence>
<dbReference type="Gene3D" id="2.40.160.50">
    <property type="entry name" value="membrane protein fhac: a member of the omp85/tpsb transporter family"/>
    <property type="match status" value="1"/>
</dbReference>
<dbReference type="Proteomes" id="UP000502608">
    <property type="component" value="Chromosome"/>
</dbReference>
<dbReference type="Gene3D" id="3.40.1090.10">
    <property type="entry name" value="Cytosolic phospholipase A2 catalytic domain"/>
    <property type="match status" value="2"/>
</dbReference>
<feature type="domain" description="PNPLA" evidence="5">
    <location>
        <begin position="56"/>
        <end position="248"/>
    </location>
</feature>
<evidence type="ECO:0000259" key="5">
    <source>
        <dbReference type="PROSITE" id="PS51635"/>
    </source>
</evidence>
<dbReference type="Gene3D" id="3.10.20.310">
    <property type="entry name" value="membrane protein fhac"/>
    <property type="match status" value="1"/>
</dbReference>
<evidence type="ECO:0000256" key="3">
    <source>
        <dbReference type="ARBA" id="ARBA00023098"/>
    </source>
</evidence>
<sequence>MLSFVQTKLGNKLISRLLTWGLFIVPIAAVANADVVSSLAKDASENPNVERPTIGLVLSGGGAKGAAHIGVLQVLEANNIPVDYIAGTSIGAYVAGMYALGFSANEIETIMLEGDWDKGYSDTIPRENLSYRDKQLRDKYNIPIDVGFKNREITAPSGLLQGQTMSHLLRHSTDLVEQFGDFDDLAIPFRAVSTDLATSEPVILSKGSIVQAMQASATVPGALQPALIDGKLLVDGGIANNMPVDVVKAMGADIIIAVDIGSPLVGQNQLNSTIAVLEQLSTMLTAASTERQKLLLNERDILIRPWIDNLSTTDFSIMPQALVIGEQAAQLKYEKLAKLSISDEAYQNYVRAKMQKRTAWVDPIKQPIYQVVLNNQSAINDKLITDRLGIKKGQVVSKEDLEAALQRVYSLNKFERVDAEFTDSEDGRILTVTSKAKSWGPNYFNAGFNWEDDLSLDSAVSLNLAYTMTNLTDNGGEWHNELEMGIQKRIATEFYQPLDRDQDFYNLSRLEYEINKWDIFDQNERVFELKKHVATLATGLGYNLSANGIFELGFITERGKLANEVALSSDFDYTTYGGYVKLAYDSLNSISFPTEGNRFTVTWFMRDEKYHGADIVDTHDKTWQIEADWKGALRIGNHAFVGKVAASTVESDGDFTIHFSSLGGFLNLSGYHKNALAGPHKLFGAGIYQYDLGRDMLITDVPLYVGISLEAGNVWYERDDVDLDDLIYASSIYLGTDTSWGPAALGFGFTDLGDKSVYLFIGKNF</sequence>
<keyword evidence="1 4" id="KW-0378">Hydrolase</keyword>
<organism evidence="6 7">
    <name type="scientific">Shewanella aestuarii</name>
    <dbReference type="NCBI Taxonomy" id="1028752"/>
    <lineage>
        <taxon>Bacteria</taxon>
        <taxon>Pseudomonadati</taxon>
        <taxon>Pseudomonadota</taxon>
        <taxon>Gammaproteobacteria</taxon>
        <taxon>Alteromonadales</taxon>
        <taxon>Shewanellaceae</taxon>
        <taxon>Shewanella</taxon>
    </lineage>
</organism>
<feature type="short sequence motif" description="GXGXXG" evidence="4">
    <location>
        <begin position="60"/>
        <end position="65"/>
    </location>
</feature>
<dbReference type="InterPro" id="IPR002641">
    <property type="entry name" value="PNPLA_dom"/>
</dbReference>
<dbReference type="GO" id="GO:0016042">
    <property type="term" value="P:lipid catabolic process"/>
    <property type="evidence" value="ECO:0007669"/>
    <property type="project" value="UniProtKB-UniRule"/>
</dbReference>
<accession>A0A6G9QFN4</accession>
<protein>
    <submittedName>
        <fullName evidence="6">Patatin</fullName>
    </submittedName>
</protein>
<dbReference type="EMBL" id="CP050313">
    <property type="protein sequence ID" value="QIR13344.1"/>
    <property type="molecule type" value="Genomic_DNA"/>
</dbReference>
<dbReference type="KEGG" id="saes:HBH39_01590"/>
<feature type="active site" description="Proton acceptor" evidence="4">
    <location>
        <position position="235"/>
    </location>
</feature>
<name>A0A6G9QFN4_9GAMM</name>
<dbReference type="PANTHER" id="PTHR14226:SF29">
    <property type="entry name" value="NEUROPATHY TARGET ESTERASE SWS"/>
    <property type="match status" value="1"/>
</dbReference>
<dbReference type="InterPro" id="IPR010827">
    <property type="entry name" value="BamA/TamA_POTRA"/>
</dbReference>
<dbReference type="InterPro" id="IPR050301">
    <property type="entry name" value="NTE"/>
</dbReference>
<keyword evidence="2 4" id="KW-0442">Lipid degradation</keyword>
<keyword evidence="3 4" id="KW-0443">Lipid metabolism</keyword>
<proteinExistence type="predicted"/>
<gene>
    <name evidence="6" type="ORF">HBH39_01590</name>
</gene>
<dbReference type="AlphaFoldDB" id="A0A6G9QFN4"/>
<feature type="short sequence motif" description="GXSXG" evidence="4">
    <location>
        <begin position="87"/>
        <end position="91"/>
    </location>
</feature>
<reference evidence="6 7" key="1">
    <citation type="submission" date="2020-03" db="EMBL/GenBank/DDBJ databases">
        <title>Complete genome sequence of Shewanella sp.</title>
        <authorList>
            <person name="Kim Y.-S."/>
            <person name="Kim S.-J."/>
            <person name="Jung H.-K."/>
            <person name="Kim K.-H."/>
        </authorList>
    </citation>
    <scope>NUCLEOTIDE SEQUENCE [LARGE SCALE GENOMIC DNA]</scope>
    <source>
        <strain evidence="6 7">PN3F2</strain>
    </source>
</reference>